<evidence type="ECO:0000313" key="1">
    <source>
        <dbReference type="EMBL" id="MBP2408995.1"/>
    </source>
</evidence>
<sequence>MASTSSRTAQIAKWGSIPAGLALSSLLIWQASYAAFSDTTDNPGSNWEAGKVEITDDDAGAAMFSASALAPGDTGTNDITTTYSGTLDANTKLYGSQSATTNDLAQYIQLEVTETGAEPSTVYTGTLADFSSSHTDYASGIDLGSATGGSDESVTYEFTYTLSSEAPDSAQGGTAGVDFIWEAQSASN</sequence>
<reference evidence="1 2" key="1">
    <citation type="submission" date="2021-03" db="EMBL/GenBank/DDBJ databases">
        <title>Sequencing the genomes of 1000 actinobacteria strains.</title>
        <authorList>
            <person name="Klenk H.-P."/>
        </authorList>
    </citation>
    <scope>NUCLEOTIDE SEQUENCE [LARGE SCALE GENOMIC DNA]</scope>
    <source>
        <strain evidence="1 2">DSM 14564</strain>
    </source>
</reference>
<keyword evidence="2" id="KW-1185">Reference proteome</keyword>
<dbReference type="EMBL" id="JAGIOC010000001">
    <property type="protein sequence ID" value="MBP2408995.1"/>
    <property type="molecule type" value="Genomic_DNA"/>
</dbReference>
<dbReference type="InterPro" id="IPR022121">
    <property type="entry name" value="Peptidase_M73_camelysin"/>
</dbReference>
<dbReference type="Proteomes" id="UP000698222">
    <property type="component" value="Unassembled WGS sequence"/>
</dbReference>
<organism evidence="1 2">
    <name type="scientific">Brachybacterium fresconis</name>
    <dbReference type="NCBI Taxonomy" id="173363"/>
    <lineage>
        <taxon>Bacteria</taxon>
        <taxon>Bacillati</taxon>
        <taxon>Actinomycetota</taxon>
        <taxon>Actinomycetes</taxon>
        <taxon>Micrococcales</taxon>
        <taxon>Dermabacteraceae</taxon>
        <taxon>Brachybacterium</taxon>
    </lineage>
</organism>
<proteinExistence type="predicted"/>
<dbReference type="RefSeq" id="WP_209890276.1">
    <property type="nucleotide sequence ID" value="NZ_BAAAJV010000012.1"/>
</dbReference>
<evidence type="ECO:0000313" key="2">
    <source>
        <dbReference type="Proteomes" id="UP000698222"/>
    </source>
</evidence>
<comment type="caution">
    <text evidence="1">The sequence shown here is derived from an EMBL/GenBank/DDBJ whole genome shotgun (WGS) entry which is preliminary data.</text>
</comment>
<protein>
    <submittedName>
        <fullName evidence="1">Uncharacterized protein</fullName>
    </submittedName>
</protein>
<name>A0ABS4YKI5_9MICO</name>
<accession>A0ABS4YKI5</accession>
<dbReference type="Pfam" id="PF12389">
    <property type="entry name" value="Peptidase_M73"/>
    <property type="match status" value="1"/>
</dbReference>
<gene>
    <name evidence="1" type="ORF">JOF44_001898</name>
</gene>